<dbReference type="eggNOG" id="ENOG502RQ27">
    <property type="taxonomic scope" value="Eukaryota"/>
</dbReference>
<dbReference type="RefSeq" id="XP_002549397.1">
    <property type="nucleotide sequence ID" value="XM_002549351.1"/>
</dbReference>
<evidence type="ECO:0000256" key="1">
    <source>
        <dbReference type="SAM" id="MobiDB-lite"/>
    </source>
</evidence>
<feature type="region of interest" description="Disordered" evidence="1">
    <location>
        <begin position="254"/>
        <end position="293"/>
    </location>
</feature>
<accession>C5MCA2</accession>
<dbReference type="Proteomes" id="UP000002037">
    <property type="component" value="Unassembled WGS sequence"/>
</dbReference>
<feature type="compositionally biased region" description="Polar residues" evidence="1">
    <location>
        <begin position="1"/>
        <end position="14"/>
    </location>
</feature>
<dbReference type="HOGENOM" id="CLU_520729_0_0_1"/>
<protein>
    <submittedName>
        <fullName evidence="2">Uncharacterized protein</fullName>
    </submittedName>
</protein>
<sequence length="475" mass="54329">MTLRTTSLQAQQHNVHPHQEERGRSKSKDLTRSAEGSQNRSNNLKTIQESSNSSINNKRTFRSKSTNDSLAMANRKRQLPLHAGRNHSEQLLYTAINQNHQFKSKLTKSMSSQGNASQLLPPTAIQKNIPMVHQEISYNKRPEFKRWNSYDIPSTNSRDSKSDVFSRPEILGKDSVSPLTVLQDNFNTKRPIVNNVVTMPTDNSFKSLSKENINEPDDSITTEMIKKPNLYEKMKNFANASMGSLVSFQDKVTNRSSDISRIQSESDDDDSNTDDDEIWGNTNKENVPESDTQYPIDQVESNLSTQEQEEPINFEDLVKKIDDFQGNFVNKQSSRSGTLRSQQRQLDYKELYDYDSNDNSRTTFSYEWKIQNETISSQYNTIRLRFSSRHMGVLGFIERYQEHNKSSTPSTYSCFDDINSKLNDAWEHEYNLLFESSVLTTPVIANTESREDQNIYKPGTTNMASLAKSVKLGGV</sequence>
<name>C5MCA2_CANTT</name>
<evidence type="ECO:0000313" key="3">
    <source>
        <dbReference type="Proteomes" id="UP000002037"/>
    </source>
</evidence>
<feature type="compositionally biased region" description="Acidic residues" evidence="1">
    <location>
        <begin position="265"/>
        <end position="278"/>
    </location>
</feature>
<dbReference type="VEuPathDB" id="FungiDB:CTRG_03694"/>
<feature type="compositionally biased region" description="Polar residues" evidence="1">
    <location>
        <begin position="34"/>
        <end position="69"/>
    </location>
</feature>
<feature type="compositionally biased region" description="Polar residues" evidence="1">
    <location>
        <begin position="254"/>
        <end position="263"/>
    </location>
</feature>
<reference evidence="2 3" key="1">
    <citation type="journal article" date="2009" name="Nature">
        <title>Evolution of pathogenicity and sexual reproduction in eight Candida genomes.</title>
        <authorList>
            <person name="Butler G."/>
            <person name="Rasmussen M.D."/>
            <person name="Lin M.F."/>
            <person name="Santos M.A."/>
            <person name="Sakthikumar S."/>
            <person name="Munro C.A."/>
            <person name="Rheinbay E."/>
            <person name="Grabherr M."/>
            <person name="Forche A."/>
            <person name="Reedy J.L."/>
            <person name="Agrafioti I."/>
            <person name="Arnaud M.B."/>
            <person name="Bates S."/>
            <person name="Brown A.J."/>
            <person name="Brunke S."/>
            <person name="Costanzo M.C."/>
            <person name="Fitzpatrick D.A."/>
            <person name="de Groot P.W."/>
            <person name="Harris D."/>
            <person name="Hoyer L.L."/>
            <person name="Hube B."/>
            <person name="Klis F.M."/>
            <person name="Kodira C."/>
            <person name="Lennard N."/>
            <person name="Logue M.E."/>
            <person name="Martin R."/>
            <person name="Neiman A.M."/>
            <person name="Nikolaou E."/>
            <person name="Quail M.A."/>
            <person name="Quinn J."/>
            <person name="Santos M.C."/>
            <person name="Schmitzberger F.F."/>
            <person name="Sherlock G."/>
            <person name="Shah P."/>
            <person name="Silverstein K.A."/>
            <person name="Skrzypek M.S."/>
            <person name="Soll D."/>
            <person name="Staggs R."/>
            <person name="Stansfield I."/>
            <person name="Stumpf M.P."/>
            <person name="Sudbery P.E."/>
            <person name="Srikantha T."/>
            <person name="Zeng Q."/>
            <person name="Berman J."/>
            <person name="Berriman M."/>
            <person name="Heitman J."/>
            <person name="Gow N.A."/>
            <person name="Lorenz M.C."/>
            <person name="Birren B.W."/>
            <person name="Kellis M."/>
            <person name="Cuomo C.A."/>
        </authorList>
    </citation>
    <scope>NUCLEOTIDE SEQUENCE [LARGE SCALE GENOMIC DNA]</scope>
    <source>
        <strain evidence="3">ATCC MYA-3404 / T1</strain>
    </source>
</reference>
<keyword evidence="3" id="KW-1185">Reference proteome</keyword>
<dbReference type="GeneID" id="8297828"/>
<dbReference type="AlphaFoldDB" id="C5MCA2"/>
<feature type="compositionally biased region" description="Basic and acidic residues" evidence="1">
    <location>
        <begin position="17"/>
        <end position="32"/>
    </location>
</feature>
<evidence type="ECO:0000313" key="2">
    <source>
        <dbReference type="EMBL" id="EER33269.1"/>
    </source>
</evidence>
<organism evidence="2 3">
    <name type="scientific">Candida tropicalis (strain ATCC MYA-3404 / T1)</name>
    <name type="common">Yeast</name>
    <dbReference type="NCBI Taxonomy" id="294747"/>
    <lineage>
        <taxon>Eukaryota</taxon>
        <taxon>Fungi</taxon>
        <taxon>Dikarya</taxon>
        <taxon>Ascomycota</taxon>
        <taxon>Saccharomycotina</taxon>
        <taxon>Pichiomycetes</taxon>
        <taxon>Debaryomycetaceae</taxon>
        <taxon>Candida/Lodderomyces clade</taxon>
        <taxon>Candida</taxon>
    </lineage>
</organism>
<feature type="compositionally biased region" description="Polar residues" evidence="1">
    <location>
        <begin position="280"/>
        <end position="293"/>
    </location>
</feature>
<gene>
    <name evidence="2" type="ORF">CTRG_03694</name>
</gene>
<feature type="region of interest" description="Disordered" evidence="1">
    <location>
        <begin position="1"/>
        <end position="70"/>
    </location>
</feature>
<dbReference type="KEGG" id="ctp:CTRG_03694"/>
<dbReference type="OrthoDB" id="4096810at2759"/>
<proteinExistence type="predicted"/>
<dbReference type="EMBL" id="GG692398">
    <property type="protein sequence ID" value="EER33269.1"/>
    <property type="molecule type" value="Genomic_DNA"/>
</dbReference>